<dbReference type="AlphaFoldDB" id="A0A3E2MNM7"/>
<dbReference type="EC" id="2.7.11.1" evidence="1"/>
<evidence type="ECO:0000256" key="5">
    <source>
        <dbReference type="ARBA" id="ARBA00022777"/>
    </source>
</evidence>
<dbReference type="PIRSF" id="PIRSF000574">
    <property type="entry name" value="Ser/Thr_PK_PknK_prd"/>
    <property type="match status" value="1"/>
</dbReference>
<feature type="domain" description="Protein kinase" evidence="9">
    <location>
        <begin position="31"/>
        <end position="288"/>
    </location>
</feature>
<comment type="caution">
    <text evidence="10">The sequence shown here is derived from an EMBL/GenBank/DDBJ whole genome shotgun (WGS) entry which is preliminary data.</text>
</comment>
<feature type="binding site" evidence="7">
    <location>
        <position position="60"/>
    </location>
    <ligand>
        <name>ATP</name>
        <dbReference type="ChEBI" id="CHEBI:30616"/>
    </ligand>
</feature>
<keyword evidence="4 7" id="KW-0547">Nucleotide-binding</keyword>
<dbReference type="RefSeq" id="WP_038579602.1">
    <property type="nucleotide sequence ID" value="NZ_CAXLAK010000056.1"/>
</dbReference>
<keyword evidence="3 10" id="KW-0808">Transferase</keyword>
<evidence type="ECO:0000256" key="1">
    <source>
        <dbReference type="ARBA" id="ARBA00012513"/>
    </source>
</evidence>
<dbReference type="Pfam" id="PF25873">
    <property type="entry name" value="WHD_MalT"/>
    <property type="match status" value="1"/>
</dbReference>
<feature type="region of interest" description="Disordered" evidence="8">
    <location>
        <begin position="321"/>
        <end position="347"/>
    </location>
</feature>
<dbReference type="GeneID" id="34343752"/>
<dbReference type="Gene3D" id="3.30.200.20">
    <property type="entry name" value="Phosphorylase Kinase, domain 1"/>
    <property type="match status" value="1"/>
</dbReference>
<dbReference type="InterPro" id="IPR017441">
    <property type="entry name" value="Protein_kinase_ATP_BS"/>
</dbReference>
<proteinExistence type="predicted"/>
<evidence type="ECO:0000256" key="4">
    <source>
        <dbReference type="ARBA" id="ARBA00022741"/>
    </source>
</evidence>
<dbReference type="InterPro" id="IPR041664">
    <property type="entry name" value="AAA_16"/>
</dbReference>
<protein>
    <recommendedName>
        <fullName evidence="1">non-specific serine/threonine protein kinase</fullName>
        <ecNumber evidence="1">2.7.11.1</ecNumber>
    </recommendedName>
</protein>
<evidence type="ECO:0000313" key="10">
    <source>
        <dbReference type="EMBL" id="RFZ32903.1"/>
    </source>
</evidence>
<dbReference type="Proteomes" id="UP000257451">
    <property type="component" value="Unassembled WGS sequence"/>
</dbReference>
<accession>A0A3E2MNM7</accession>
<dbReference type="InterPro" id="IPR027417">
    <property type="entry name" value="P-loop_NTPase"/>
</dbReference>
<dbReference type="SUPFAM" id="SSF56112">
    <property type="entry name" value="Protein kinase-like (PK-like)"/>
    <property type="match status" value="1"/>
</dbReference>
<dbReference type="GO" id="GO:0005524">
    <property type="term" value="F:ATP binding"/>
    <property type="evidence" value="ECO:0007669"/>
    <property type="project" value="UniProtKB-UniRule"/>
</dbReference>
<keyword evidence="2" id="KW-0723">Serine/threonine-protein kinase</keyword>
<dbReference type="PROSITE" id="PS00107">
    <property type="entry name" value="PROTEIN_KINASE_ATP"/>
    <property type="match status" value="1"/>
</dbReference>
<dbReference type="InterPro" id="IPR000719">
    <property type="entry name" value="Prot_kinase_dom"/>
</dbReference>
<dbReference type="SMART" id="SM00220">
    <property type="entry name" value="S_TKc"/>
    <property type="match status" value="1"/>
</dbReference>
<evidence type="ECO:0000313" key="11">
    <source>
        <dbReference type="Proteomes" id="UP000257451"/>
    </source>
</evidence>
<evidence type="ECO:0000256" key="8">
    <source>
        <dbReference type="SAM" id="MobiDB-lite"/>
    </source>
</evidence>
<dbReference type="InterPro" id="IPR011009">
    <property type="entry name" value="Kinase-like_dom_sf"/>
</dbReference>
<keyword evidence="5 10" id="KW-0418">Kinase</keyword>
<evidence type="ECO:0000256" key="7">
    <source>
        <dbReference type="PROSITE-ProRule" id="PRU10141"/>
    </source>
</evidence>
<gene>
    <name evidence="10" type="primary">pknK_2</name>
    <name evidence="10" type="ORF">DAVIS_05173</name>
</gene>
<dbReference type="SUPFAM" id="SSF52540">
    <property type="entry name" value="P-loop containing nucleoside triphosphate hydrolases"/>
    <property type="match status" value="1"/>
</dbReference>
<dbReference type="PANTHER" id="PTHR43289">
    <property type="entry name" value="MITOGEN-ACTIVATED PROTEIN KINASE KINASE KINASE 20-RELATED"/>
    <property type="match status" value="1"/>
</dbReference>
<organism evidence="10 11">
    <name type="scientific">Mycobacterium marinum</name>
    <dbReference type="NCBI Taxonomy" id="1781"/>
    <lineage>
        <taxon>Bacteria</taxon>
        <taxon>Bacillati</taxon>
        <taxon>Actinomycetota</taxon>
        <taxon>Actinomycetes</taxon>
        <taxon>Mycobacteriales</taxon>
        <taxon>Mycobacteriaceae</taxon>
        <taxon>Mycobacterium</taxon>
        <taxon>Mycobacterium ulcerans group</taxon>
    </lineage>
</organism>
<dbReference type="CDD" id="cd14014">
    <property type="entry name" value="STKc_PknB_like"/>
    <property type="match status" value="1"/>
</dbReference>
<reference evidence="10 11" key="1">
    <citation type="journal article" date="2018" name="Sci. Rep.">
        <title>Extensive genomic diversity among Mycobacterium marinum strains revealed by whole genome sequencing.</title>
        <authorList>
            <person name="Das S."/>
            <person name="Pettersson B.M."/>
            <person name="Behra P.R."/>
            <person name="Mallick A."/>
            <person name="Cheramie M."/>
            <person name="Ramesh M."/>
            <person name="Shirreff L."/>
            <person name="DuCote T."/>
            <person name="Dasgupta S."/>
            <person name="Ennis D.G."/>
            <person name="Kirsebom L.A."/>
        </authorList>
    </citation>
    <scope>NUCLEOTIDE SEQUENCE [LARGE SCALE GENOMIC DNA]</scope>
    <source>
        <strain evidence="10 11">Davis1</strain>
    </source>
</reference>
<evidence type="ECO:0000256" key="2">
    <source>
        <dbReference type="ARBA" id="ARBA00022527"/>
    </source>
</evidence>
<dbReference type="Pfam" id="PF13191">
    <property type="entry name" value="AAA_16"/>
    <property type="match status" value="1"/>
</dbReference>
<dbReference type="Gene3D" id="3.40.50.300">
    <property type="entry name" value="P-loop containing nucleotide triphosphate hydrolases"/>
    <property type="match status" value="1"/>
</dbReference>
<dbReference type="CDD" id="cd01120">
    <property type="entry name" value="RecA-like_superfamily"/>
    <property type="match status" value="1"/>
</dbReference>
<evidence type="ECO:0000256" key="3">
    <source>
        <dbReference type="ARBA" id="ARBA00022679"/>
    </source>
</evidence>
<keyword evidence="6 7" id="KW-0067">ATP-binding</keyword>
<dbReference type="PROSITE" id="PS50011">
    <property type="entry name" value="PROTEIN_KINASE_DOM"/>
    <property type="match status" value="1"/>
</dbReference>
<dbReference type="Gene3D" id="1.10.510.10">
    <property type="entry name" value="Transferase(Phosphotransferase) domain 1"/>
    <property type="match status" value="1"/>
</dbReference>
<dbReference type="InterPro" id="IPR059106">
    <property type="entry name" value="WHD_MalT"/>
</dbReference>
<evidence type="ECO:0000259" key="9">
    <source>
        <dbReference type="PROSITE" id="PS50011"/>
    </source>
</evidence>
<dbReference type="GO" id="GO:0004674">
    <property type="term" value="F:protein serine/threonine kinase activity"/>
    <property type="evidence" value="ECO:0007669"/>
    <property type="project" value="UniProtKB-KW"/>
</dbReference>
<sequence>MAEDAPYTTQAHPAQRGGISGIPGELIDAGFENVAEVGRGGFGIVYRASQPSLDRTVAVKVLTADLDPDNLDRFLREQRAMGRLSGHPHIVTILEVGTTATGRPFLVMPYHQNDSLEALVRRNGPLDWGEVVRLGVKVAGALEAAHRVGTLHRDVKPGNILISDYGEPQLTDFGIARIAGGFQTSTGVITGSPAFTAPEVLEGAPPTPQSDVYSLGATLFSAITGHAAFERRRGEKVVAQFLRITSQPIPNLREEGLPADVASVIEKAMARDPADRPDSAAAFGEQLRRVQREHGVAVDDMAHPVELGAPRSDLATARSTYGHDTHATPAPPTPATKYRPQVPARSRVSRRRLTDALSAAGRRRLILIYAPSGYGKSTLAAQWREELVRAGVAVAWLTIDDDDNNPVWFLAHLLESIRRVHPKVAESLDHVLEEHGDDGSRYLLTSIIDALHDADEPTTLIVDDWQRVSDSQTIAALSFLLEHGCHHLQIIVTSWSRTGLPLSRLRLADELVEVDSAALRFDSGEATSFFDSLGGLSLTGNDVAALTESTDGWAAGLQLAGLSVRGGADASTLVGKLCGTSEVIGEFLAENVLASLEPEIVDFVLATSIPERICADLASALAQVPRGQALLEQVAQRGLFLQPVDGEPGWFHYHQMFAEFLRRRLERDDPQRVTQLHRTAALWLKEHDRLHDAVKHALAAGDPALAVDFVEDDETNLLEQSKMTTLLEIVKKLPPRLIVSRERLQLAIAWANILLQRKVPADAALNLFTKALDHADPATQADLRVEADVLQAVADTFADRVDRVDTLVAEALSRPQKFHPRVPAVAGNVSAFAALYRFQFDQVRRLLAWATPYREMMGPFVSVYAQCYLGLAAKFALDIATAVAEFRRAVEIAQSCGTNSNATRIAGAFLGEMLHDVGELTEAKLLLDESYRLGPEGGGVDYLVARFVAGARVNAAHGDCAAASERLEAGMAVADQLHLPRLSAAINHERVRLGIGLSPPVSARLRDTRHNSSDDGIVTLTYELDEASAIRLLSASGSEQDRVDAHRRARDLLTGIDATLRPWAALRAQLLLAETLRAAGLQPDPESAGLAQRCNELGLVRLAVDAGLT</sequence>
<evidence type="ECO:0000256" key="6">
    <source>
        <dbReference type="ARBA" id="ARBA00022840"/>
    </source>
</evidence>
<dbReference type="InterPro" id="IPR016236">
    <property type="entry name" value="Ser/Thr_kinase_PknK_prd"/>
</dbReference>
<dbReference type="Pfam" id="PF00069">
    <property type="entry name" value="Pkinase"/>
    <property type="match status" value="1"/>
</dbReference>
<dbReference type="EMBL" id="PEDF01000203">
    <property type="protein sequence ID" value="RFZ32903.1"/>
    <property type="molecule type" value="Genomic_DNA"/>
</dbReference>
<name>A0A3E2MNM7_MYCMR</name>
<dbReference type="PANTHER" id="PTHR43289:SF6">
    <property type="entry name" value="SERINE_THREONINE-PROTEIN KINASE NEKL-3"/>
    <property type="match status" value="1"/>
</dbReference>